<dbReference type="Gene3D" id="1.10.10.60">
    <property type="entry name" value="Homeodomain-like"/>
    <property type="match status" value="2"/>
</dbReference>
<evidence type="ECO:0000256" key="6">
    <source>
        <dbReference type="ARBA" id="ARBA00023242"/>
    </source>
</evidence>
<sequence>MPRRVNDDDNNHNREDKEVVSREESGEKICRGKTKKGPWTLSEDIMLREYVMKYGEGNWNSVQKNSGLARCGKSCRLRWANHLRPNLKKGSFSKEEEDLIVQLHAKLGNKWARMAAQLPGRTDNEIKNFWNTRVKRCQRAGLPLYPPQVLHEANVYHLQQHLKPQPSSSSSSSFSFSPLFISSSNNQEINQLKLISHPPSSNNNQQNPPHSSCLSNPQPYPQFKFPIENPNNTNNANLGFPLSPISTTSSLFNQSYHNVNNNPNDYHLGSYNYRFHSNNHNHKNAIIMPNSPFEALPPLIQGSNNNNNNNEACLSQSSPPPSSTTPTSSYASGNNGYLMGGGGASSMVNNVGGGGGGRGSNNVAPPPVSPPPEEHGGGFLGAVVVEAQSLCNSNNKDKCKRDNEDSTASQVLSHKRKFVVTTNEECAKEEETNKNNVVLESDIKSNGDTTINNKIQKVDLHSSPFSTGNKQTSAEEELEMNSMDDDLFGLLKNFQEMPVPDWYHKRGQSLGLETHHHHQQDASLLGSIDQAFSTHHDSFWRN</sequence>
<feature type="region of interest" description="Disordered" evidence="7">
    <location>
        <begin position="297"/>
        <end position="333"/>
    </location>
</feature>
<dbReference type="InterPro" id="IPR017930">
    <property type="entry name" value="Myb_dom"/>
</dbReference>
<name>A0ABU6YB56_9FABA</name>
<dbReference type="InterPro" id="IPR009057">
    <property type="entry name" value="Homeodomain-like_sf"/>
</dbReference>
<dbReference type="SMART" id="SM00717">
    <property type="entry name" value="SANT"/>
    <property type="match status" value="2"/>
</dbReference>
<keyword evidence="11" id="KW-1185">Reference proteome</keyword>
<feature type="compositionally biased region" description="Low complexity" evidence="7">
    <location>
        <begin position="324"/>
        <end position="333"/>
    </location>
</feature>
<comment type="subcellular location">
    <subcellularLocation>
        <location evidence="1">Nucleus</location>
    </subcellularLocation>
</comment>
<evidence type="ECO:0000313" key="10">
    <source>
        <dbReference type="EMBL" id="MED6206504.1"/>
    </source>
</evidence>
<dbReference type="PANTHER" id="PTHR47995">
    <property type="entry name" value="TRANSCRIPTION FACTOR MYB33-RELATED"/>
    <property type="match status" value="1"/>
</dbReference>
<feature type="compositionally biased region" description="Basic and acidic residues" evidence="7">
    <location>
        <begin position="1"/>
        <end position="30"/>
    </location>
</feature>
<evidence type="ECO:0000256" key="5">
    <source>
        <dbReference type="ARBA" id="ARBA00023163"/>
    </source>
</evidence>
<keyword evidence="5" id="KW-0804">Transcription</keyword>
<evidence type="ECO:0000256" key="7">
    <source>
        <dbReference type="SAM" id="MobiDB-lite"/>
    </source>
</evidence>
<dbReference type="InterPro" id="IPR001005">
    <property type="entry name" value="SANT/Myb"/>
</dbReference>
<proteinExistence type="predicted"/>
<organism evidence="10 11">
    <name type="scientific">Stylosanthes scabra</name>
    <dbReference type="NCBI Taxonomy" id="79078"/>
    <lineage>
        <taxon>Eukaryota</taxon>
        <taxon>Viridiplantae</taxon>
        <taxon>Streptophyta</taxon>
        <taxon>Embryophyta</taxon>
        <taxon>Tracheophyta</taxon>
        <taxon>Spermatophyta</taxon>
        <taxon>Magnoliopsida</taxon>
        <taxon>eudicotyledons</taxon>
        <taxon>Gunneridae</taxon>
        <taxon>Pentapetalae</taxon>
        <taxon>rosids</taxon>
        <taxon>fabids</taxon>
        <taxon>Fabales</taxon>
        <taxon>Fabaceae</taxon>
        <taxon>Papilionoideae</taxon>
        <taxon>50 kb inversion clade</taxon>
        <taxon>dalbergioids sensu lato</taxon>
        <taxon>Dalbergieae</taxon>
        <taxon>Pterocarpus clade</taxon>
        <taxon>Stylosanthes</taxon>
    </lineage>
</organism>
<feature type="compositionally biased region" description="Low complexity" evidence="7">
    <location>
        <begin position="196"/>
        <end position="212"/>
    </location>
</feature>
<feature type="domain" description="Myb-like" evidence="8">
    <location>
        <begin position="84"/>
        <end position="134"/>
    </location>
</feature>
<evidence type="ECO:0000256" key="3">
    <source>
        <dbReference type="ARBA" id="ARBA00023015"/>
    </source>
</evidence>
<feature type="domain" description="Myb-like" evidence="8">
    <location>
        <begin position="31"/>
        <end position="83"/>
    </location>
</feature>
<keyword evidence="2" id="KW-0677">Repeat</keyword>
<feature type="domain" description="HTH myb-type" evidence="9">
    <location>
        <begin position="84"/>
        <end position="138"/>
    </location>
</feature>
<keyword evidence="6" id="KW-0539">Nucleus</keyword>
<dbReference type="CDD" id="cd00167">
    <property type="entry name" value="SANT"/>
    <property type="match status" value="2"/>
</dbReference>
<protein>
    <submittedName>
        <fullName evidence="10">Uncharacterized protein</fullName>
    </submittedName>
</protein>
<dbReference type="Pfam" id="PF00249">
    <property type="entry name" value="Myb_DNA-binding"/>
    <property type="match status" value="2"/>
</dbReference>
<keyword evidence="3" id="KW-0805">Transcription regulation</keyword>
<dbReference type="Proteomes" id="UP001341840">
    <property type="component" value="Unassembled WGS sequence"/>
</dbReference>
<feature type="region of interest" description="Disordered" evidence="7">
    <location>
        <begin position="1"/>
        <end position="34"/>
    </location>
</feature>
<feature type="region of interest" description="Disordered" evidence="7">
    <location>
        <begin position="195"/>
        <end position="239"/>
    </location>
</feature>
<evidence type="ECO:0000259" key="8">
    <source>
        <dbReference type="PROSITE" id="PS50090"/>
    </source>
</evidence>
<dbReference type="PANTHER" id="PTHR47995:SF18">
    <property type="entry name" value="TRANSCRIPTION FACTOR MYB65"/>
    <property type="match status" value="1"/>
</dbReference>
<keyword evidence="4" id="KW-0238">DNA-binding</keyword>
<dbReference type="PROSITE" id="PS50090">
    <property type="entry name" value="MYB_LIKE"/>
    <property type="match status" value="2"/>
</dbReference>
<evidence type="ECO:0000313" key="11">
    <source>
        <dbReference type="Proteomes" id="UP001341840"/>
    </source>
</evidence>
<dbReference type="PROSITE" id="PS51294">
    <property type="entry name" value="HTH_MYB"/>
    <property type="match status" value="2"/>
</dbReference>
<feature type="region of interest" description="Disordered" evidence="7">
    <location>
        <begin position="348"/>
        <end position="378"/>
    </location>
</feature>
<evidence type="ECO:0000259" key="9">
    <source>
        <dbReference type="PROSITE" id="PS51294"/>
    </source>
</evidence>
<evidence type="ECO:0000256" key="1">
    <source>
        <dbReference type="ARBA" id="ARBA00004123"/>
    </source>
</evidence>
<dbReference type="EMBL" id="JASCZI010241761">
    <property type="protein sequence ID" value="MED6206504.1"/>
    <property type="molecule type" value="Genomic_DNA"/>
</dbReference>
<accession>A0ABU6YB56</accession>
<reference evidence="10 11" key="1">
    <citation type="journal article" date="2023" name="Plants (Basel)">
        <title>Bridging the Gap: Combining Genomics and Transcriptomics Approaches to Understand Stylosanthes scabra, an Orphan Legume from the Brazilian Caatinga.</title>
        <authorList>
            <person name="Ferreira-Neto J.R.C."/>
            <person name="da Silva M.D."/>
            <person name="Binneck E."/>
            <person name="de Melo N.F."/>
            <person name="da Silva R.H."/>
            <person name="de Melo A.L.T.M."/>
            <person name="Pandolfi V."/>
            <person name="Bustamante F.O."/>
            <person name="Brasileiro-Vidal A.C."/>
            <person name="Benko-Iseppon A.M."/>
        </authorList>
    </citation>
    <scope>NUCLEOTIDE SEQUENCE [LARGE SCALE GENOMIC DNA]</scope>
    <source>
        <tissue evidence="10">Leaves</tissue>
    </source>
</reference>
<dbReference type="SUPFAM" id="SSF46689">
    <property type="entry name" value="Homeodomain-like"/>
    <property type="match status" value="1"/>
</dbReference>
<evidence type="ECO:0000256" key="4">
    <source>
        <dbReference type="ARBA" id="ARBA00023125"/>
    </source>
</evidence>
<gene>
    <name evidence="10" type="ORF">PIB30_027446</name>
</gene>
<comment type="caution">
    <text evidence="10">The sequence shown here is derived from an EMBL/GenBank/DDBJ whole genome shotgun (WGS) entry which is preliminary data.</text>
</comment>
<evidence type="ECO:0000256" key="2">
    <source>
        <dbReference type="ARBA" id="ARBA00022737"/>
    </source>
</evidence>
<feature type="domain" description="HTH myb-type" evidence="9">
    <location>
        <begin position="31"/>
        <end position="83"/>
    </location>
</feature>